<accession>A0AA86N263</accession>
<gene>
    <name evidence="21" type="ORF">DNFV4_03717</name>
</gene>
<evidence type="ECO:0000256" key="2">
    <source>
        <dbReference type="ARBA" id="ARBA00004752"/>
    </source>
</evidence>
<evidence type="ECO:0000256" key="1">
    <source>
        <dbReference type="ARBA" id="ARBA00004236"/>
    </source>
</evidence>
<dbReference type="AlphaFoldDB" id="A0AA86N263"/>
<dbReference type="InterPro" id="IPR036950">
    <property type="entry name" value="PBP_transglycosylase"/>
</dbReference>
<evidence type="ECO:0000256" key="3">
    <source>
        <dbReference type="ARBA" id="ARBA00007090"/>
    </source>
</evidence>
<dbReference type="GO" id="GO:0006508">
    <property type="term" value="P:proteolysis"/>
    <property type="evidence" value="ECO:0007669"/>
    <property type="project" value="UniProtKB-KW"/>
</dbReference>
<evidence type="ECO:0000259" key="20">
    <source>
        <dbReference type="Pfam" id="PF00912"/>
    </source>
</evidence>
<dbReference type="InterPro" id="IPR012338">
    <property type="entry name" value="Beta-lactam/transpept-like"/>
</dbReference>
<dbReference type="GO" id="GO:0005886">
    <property type="term" value="C:plasma membrane"/>
    <property type="evidence" value="ECO:0007669"/>
    <property type="project" value="UniProtKB-SubCell"/>
</dbReference>
<dbReference type="InterPro" id="IPR001460">
    <property type="entry name" value="PCN-bd_Tpept"/>
</dbReference>
<keyword evidence="14" id="KW-0511">Multifunctional enzyme</keyword>
<keyword evidence="6" id="KW-0121">Carboxypeptidase</keyword>
<dbReference type="Gene3D" id="3.40.710.10">
    <property type="entry name" value="DD-peptidase/beta-lactamase superfamily"/>
    <property type="match status" value="1"/>
</dbReference>
<evidence type="ECO:0000256" key="4">
    <source>
        <dbReference type="ARBA" id="ARBA00007739"/>
    </source>
</evidence>
<evidence type="ECO:0000256" key="16">
    <source>
        <dbReference type="ARBA" id="ARBA00034000"/>
    </source>
</evidence>
<dbReference type="GO" id="GO:0008360">
    <property type="term" value="P:regulation of cell shape"/>
    <property type="evidence" value="ECO:0007669"/>
    <property type="project" value="UniProtKB-KW"/>
</dbReference>
<evidence type="ECO:0000256" key="15">
    <source>
        <dbReference type="ARBA" id="ARBA00023316"/>
    </source>
</evidence>
<dbReference type="EMBL" id="OX365700">
    <property type="protein sequence ID" value="CAI4033281.1"/>
    <property type="molecule type" value="Genomic_DNA"/>
</dbReference>
<reference evidence="21" key="1">
    <citation type="submission" date="2022-10" db="EMBL/GenBank/DDBJ databases">
        <authorList>
            <person name="Koch H."/>
        </authorList>
    </citation>
    <scope>NUCLEOTIDE SEQUENCE</scope>
    <source>
        <strain evidence="21">DNF</strain>
    </source>
</reference>
<feature type="transmembrane region" description="Helical" evidence="18">
    <location>
        <begin position="12"/>
        <end position="34"/>
    </location>
</feature>
<evidence type="ECO:0000313" key="21">
    <source>
        <dbReference type="EMBL" id="CAI4033281.1"/>
    </source>
</evidence>
<dbReference type="PANTHER" id="PTHR32282">
    <property type="entry name" value="BINDING PROTEIN TRANSPEPTIDASE, PUTATIVE-RELATED"/>
    <property type="match status" value="1"/>
</dbReference>
<dbReference type="InterPro" id="IPR001264">
    <property type="entry name" value="Glyco_trans_51"/>
</dbReference>
<keyword evidence="22" id="KW-1185">Reference proteome</keyword>
<evidence type="ECO:0000256" key="7">
    <source>
        <dbReference type="ARBA" id="ARBA00022670"/>
    </source>
</evidence>
<keyword evidence="10" id="KW-0378">Hydrolase</keyword>
<keyword evidence="18" id="KW-0812">Transmembrane</keyword>
<dbReference type="Gene3D" id="1.10.3810.10">
    <property type="entry name" value="Biosynthetic peptidoglycan transglycosylase-like"/>
    <property type="match status" value="1"/>
</dbReference>
<comment type="pathway">
    <text evidence="2">Cell wall biogenesis; peptidoglycan biosynthesis.</text>
</comment>
<evidence type="ECO:0000256" key="6">
    <source>
        <dbReference type="ARBA" id="ARBA00022645"/>
    </source>
</evidence>
<comment type="subcellular location">
    <subcellularLocation>
        <location evidence="1">Cell membrane</location>
    </subcellularLocation>
</comment>
<feature type="domain" description="Glycosyl transferase family 51" evidence="20">
    <location>
        <begin position="152"/>
        <end position="323"/>
    </location>
</feature>
<protein>
    <submittedName>
        <fullName evidence="21">Multimodular transpeptidase-transglycosylase</fullName>
    </submittedName>
</protein>
<keyword evidence="9" id="KW-0808">Transferase</keyword>
<dbReference type="GO" id="GO:0009252">
    <property type="term" value="P:peptidoglycan biosynthetic process"/>
    <property type="evidence" value="ECO:0007669"/>
    <property type="project" value="UniProtKB-KW"/>
</dbReference>
<evidence type="ECO:0000256" key="5">
    <source>
        <dbReference type="ARBA" id="ARBA00022475"/>
    </source>
</evidence>
<keyword evidence="12" id="KW-0573">Peptidoglycan synthesis</keyword>
<keyword evidence="5" id="KW-1003">Cell membrane</keyword>
<evidence type="ECO:0000256" key="14">
    <source>
        <dbReference type="ARBA" id="ARBA00023268"/>
    </source>
</evidence>
<keyword evidence="15" id="KW-0961">Cell wall biogenesis/degradation</keyword>
<evidence type="ECO:0000256" key="8">
    <source>
        <dbReference type="ARBA" id="ARBA00022676"/>
    </source>
</evidence>
<dbReference type="Proteomes" id="UP001179121">
    <property type="component" value="Chromosome"/>
</dbReference>
<comment type="catalytic activity">
    <reaction evidence="17">
        <text>[GlcNAc-(1-&gt;4)-Mur2Ac(oyl-L-Ala-gamma-D-Glu-L-Lys-D-Ala-D-Ala)](n)-di-trans,octa-cis-undecaprenyl diphosphate + beta-D-GlcNAc-(1-&gt;4)-Mur2Ac(oyl-L-Ala-gamma-D-Glu-L-Lys-D-Ala-D-Ala)-di-trans,octa-cis-undecaprenyl diphosphate = [GlcNAc-(1-&gt;4)-Mur2Ac(oyl-L-Ala-gamma-D-Glu-L-Lys-D-Ala-D-Ala)](n+1)-di-trans,octa-cis-undecaprenyl diphosphate + di-trans,octa-cis-undecaprenyl diphosphate + H(+)</text>
        <dbReference type="Rhea" id="RHEA:23708"/>
        <dbReference type="Rhea" id="RHEA-COMP:9602"/>
        <dbReference type="Rhea" id="RHEA-COMP:9603"/>
        <dbReference type="ChEBI" id="CHEBI:15378"/>
        <dbReference type="ChEBI" id="CHEBI:58405"/>
        <dbReference type="ChEBI" id="CHEBI:60033"/>
        <dbReference type="ChEBI" id="CHEBI:78435"/>
        <dbReference type="EC" id="2.4.99.28"/>
    </reaction>
</comment>
<evidence type="ECO:0000256" key="12">
    <source>
        <dbReference type="ARBA" id="ARBA00022984"/>
    </source>
</evidence>
<dbReference type="GO" id="GO:0008658">
    <property type="term" value="F:penicillin binding"/>
    <property type="evidence" value="ECO:0007669"/>
    <property type="project" value="InterPro"/>
</dbReference>
<feature type="domain" description="Penicillin-binding protein transpeptidase" evidence="19">
    <location>
        <begin position="418"/>
        <end position="663"/>
    </location>
</feature>
<dbReference type="RefSeq" id="WP_289270356.1">
    <property type="nucleotide sequence ID" value="NZ_OX365700.1"/>
</dbReference>
<comment type="similarity">
    <text evidence="3">In the C-terminal section; belongs to the transpeptidase family.</text>
</comment>
<name>A0AA86N263_9BACT</name>
<keyword evidence="18" id="KW-1133">Transmembrane helix</keyword>
<dbReference type="Pfam" id="PF00912">
    <property type="entry name" value="Transgly"/>
    <property type="match status" value="1"/>
</dbReference>
<evidence type="ECO:0000259" key="19">
    <source>
        <dbReference type="Pfam" id="PF00905"/>
    </source>
</evidence>
<dbReference type="NCBIfam" id="TIGR02074">
    <property type="entry name" value="PBP_1a_fam"/>
    <property type="match status" value="1"/>
</dbReference>
<dbReference type="PANTHER" id="PTHR32282:SF11">
    <property type="entry name" value="PENICILLIN-BINDING PROTEIN 1B"/>
    <property type="match status" value="1"/>
</dbReference>
<dbReference type="FunFam" id="1.10.3810.10:FF:000001">
    <property type="entry name" value="Penicillin-binding protein 1A"/>
    <property type="match status" value="1"/>
</dbReference>
<dbReference type="GO" id="GO:0071555">
    <property type="term" value="P:cell wall organization"/>
    <property type="evidence" value="ECO:0007669"/>
    <property type="project" value="UniProtKB-KW"/>
</dbReference>
<dbReference type="InterPro" id="IPR023346">
    <property type="entry name" value="Lysozyme-like_dom_sf"/>
</dbReference>
<dbReference type="GO" id="GO:0030288">
    <property type="term" value="C:outer membrane-bounded periplasmic space"/>
    <property type="evidence" value="ECO:0007669"/>
    <property type="project" value="TreeGrafter"/>
</dbReference>
<comment type="catalytic activity">
    <reaction evidence="16">
        <text>Preferential cleavage: (Ac)2-L-Lys-D-Ala-|-D-Ala. Also transpeptidation of peptidyl-alanyl moieties that are N-acyl substituents of D-alanine.</text>
        <dbReference type="EC" id="3.4.16.4"/>
    </reaction>
</comment>
<evidence type="ECO:0000256" key="10">
    <source>
        <dbReference type="ARBA" id="ARBA00022801"/>
    </source>
</evidence>
<evidence type="ECO:0000256" key="9">
    <source>
        <dbReference type="ARBA" id="ARBA00022679"/>
    </source>
</evidence>
<evidence type="ECO:0000256" key="17">
    <source>
        <dbReference type="ARBA" id="ARBA00049902"/>
    </source>
</evidence>
<dbReference type="InterPro" id="IPR050396">
    <property type="entry name" value="Glycosyltr_51/Transpeptidase"/>
</dbReference>
<evidence type="ECO:0000256" key="11">
    <source>
        <dbReference type="ARBA" id="ARBA00022960"/>
    </source>
</evidence>
<evidence type="ECO:0000313" key="22">
    <source>
        <dbReference type="Proteomes" id="UP001179121"/>
    </source>
</evidence>
<dbReference type="GO" id="GO:0008955">
    <property type="term" value="F:peptidoglycan glycosyltransferase activity"/>
    <property type="evidence" value="ECO:0007669"/>
    <property type="project" value="UniProtKB-EC"/>
</dbReference>
<proteinExistence type="inferred from homology"/>
<dbReference type="Gene3D" id="3.30.2060.10">
    <property type="entry name" value="Penicillin-binding protein 1b domain"/>
    <property type="match status" value="1"/>
</dbReference>
<keyword evidence="8" id="KW-0328">Glycosyltransferase</keyword>
<keyword evidence="7" id="KW-0645">Protease</keyword>
<dbReference type="SUPFAM" id="SSF53955">
    <property type="entry name" value="Lysozyme-like"/>
    <property type="match status" value="1"/>
</dbReference>
<dbReference type="GO" id="GO:0009002">
    <property type="term" value="F:serine-type D-Ala-D-Ala carboxypeptidase activity"/>
    <property type="evidence" value="ECO:0007669"/>
    <property type="project" value="UniProtKB-EC"/>
</dbReference>
<keyword evidence="13 18" id="KW-0472">Membrane</keyword>
<dbReference type="SUPFAM" id="SSF56601">
    <property type="entry name" value="beta-lactamase/transpeptidase-like"/>
    <property type="match status" value="1"/>
</dbReference>
<organism evidence="21 22">
    <name type="scientific">Nitrospira tepida</name>
    <dbReference type="NCBI Taxonomy" id="2973512"/>
    <lineage>
        <taxon>Bacteria</taxon>
        <taxon>Pseudomonadati</taxon>
        <taxon>Nitrospirota</taxon>
        <taxon>Nitrospiria</taxon>
        <taxon>Nitrospirales</taxon>
        <taxon>Nitrospiraceae</taxon>
        <taxon>Nitrospira</taxon>
    </lineage>
</organism>
<sequence length="763" mass="84245">MPRLARWVTSSLKAGLYGIALVIAMLVLSGAYLATTLTLPKGEERPPLLIYGAAFPLRVDRDLREGRVIERLGRLGYHVVAHEPRQPGEFRLTPDTLDVFLREQPDLHVSPTLVRLLLDHTRIRDIRLMPQDVPSFPVALEPQLISGLRGESRQVRSWVPIRDMPPRLIETVLAVEDHRFYWHPGIDPIAVGRALWRNLLKGGVVQGGSTITQQLAKNLFYSPKRTFGRKVQEAMAALVLEAKYRKDEILESYLNEIYLGQAGSVGIYGMEAAANSYFSKTLHDLTIDEMALIAGLIKGPNTYSPLRDRDLARQRRDIVLRRLREEGKLSEEEWTQAVNRPLSVHPPQDMVADAPYFVDYIMGRIEELSGQPLPPGARVYTTLDPILQRTAAEVLARGLGRLEQTHAHLTKNGEPLQGAMVVLDPRSGEIVAMVGGRDYRMSQFNRAVQARRQPGSLFKPLVYLAAFESKQTDGGQPITAASLLLDEPVSFESPAGTWSPQNYDKQFRGKVTVRTALEQSLNVPVVRVAQTVGAKRIAQVARGLGIRSPLDENLTLALGGSAVSLLEMTGSYGALAHDGIVMGPTAFRQVIAQEGDPLWQPVTDRRQAVSPQAAYLMTSLLKGVVERGTAARARSLGLIHPAAGKTGTTDGFRDAWFIGYTPELVVGVWVGFDDGRELKLSGSQAALPIWVDFMKDMLPADSPDFPVPSGIVTRSIDPQTGQLATSQCPESVNEVFIEGTEPTLYCEAHGEGFWDRFKRIFGL</sequence>
<evidence type="ECO:0000256" key="18">
    <source>
        <dbReference type="SAM" id="Phobius"/>
    </source>
</evidence>
<dbReference type="Pfam" id="PF00905">
    <property type="entry name" value="Transpeptidase"/>
    <property type="match status" value="1"/>
</dbReference>
<evidence type="ECO:0000256" key="13">
    <source>
        <dbReference type="ARBA" id="ARBA00023136"/>
    </source>
</evidence>
<keyword evidence="11" id="KW-0133">Cell shape</keyword>
<dbReference type="KEGG" id="nti:DNFV4_03717"/>
<comment type="similarity">
    <text evidence="4">In the N-terminal section; belongs to the glycosyltransferase 51 family.</text>
</comment>